<feature type="transmembrane region" description="Helical" evidence="5">
    <location>
        <begin position="154"/>
        <end position="174"/>
    </location>
</feature>
<reference evidence="6 7" key="1">
    <citation type="journal article" date="2015" name="Nature">
        <title>rRNA introns, odd ribosomes, and small enigmatic genomes across a large radiation of phyla.</title>
        <authorList>
            <person name="Brown C.T."/>
            <person name="Hug L.A."/>
            <person name="Thomas B.C."/>
            <person name="Sharon I."/>
            <person name="Castelle C.J."/>
            <person name="Singh A."/>
            <person name="Wilkins M.J."/>
            <person name="Williams K.H."/>
            <person name="Banfield J.F."/>
        </authorList>
    </citation>
    <scope>NUCLEOTIDE SEQUENCE [LARGE SCALE GENOMIC DNA]</scope>
</reference>
<dbReference type="InterPro" id="IPR044878">
    <property type="entry name" value="UbiA_sf"/>
</dbReference>
<feature type="transmembrane region" description="Helical" evidence="5">
    <location>
        <begin position="252"/>
        <end position="269"/>
    </location>
</feature>
<proteinExistence type="predicted"/>
<dbReference type="GO" id="GO:0016020">
    <property type="term" value="C:membrane"/>
    <property type="evidence" value="ECO:0007669"/>
    <property type="project" value="UniProtKB-SubCell"/>
</dbReference>
<comment type="caution">
    <text evidence="6">The sequence shown here is derived from an EMBL/GenBank/DDBJ whole genome shotgun (WGS) entry which is preliminary data.</text>
</comment>
<comment type="subcellular location">
    <subcellularLocation>
        <location evidence="1">Membrane</location>
        <topology evidence="1">Multi-pass membrane protein</topology>
    </subcellularLocation>
</comment>
<dbReference type="Pfam" id="PF01040">
    <property type="entry name" value="UbiA"/>
    <property type="match status" value="1"/>
</dbReference>
<dbReference type="InterPro" id="IPR000537">
    <property type="entry name" value="UbiA_prenyltransferase"/>
</dbReference>
<dbReference type="Gene3D" id="1.10.357.140">
    <property type="entry name" value="UbiA prenyltransferase"/>
    <property type="match status" value="1"/>
</dbReference>
<dbReference type="STRING" id="1618446.UV61_C0006G0167"/>
<feature type="transmembrane region" description="Helical" evidence="5">
    <location>
        <begin position="289"/>
        <end position="308"/>
    </location>
</feature>
<keyword evidence="6" id="KW-0808">Transferase</keyword>
<protein>
    <submittedName>
        <fullName evidence="6">UbiA prenyltransferase</fullName>
    </submittedName>
</protein>
<dbReference type="AlphaFoldDB" id="A0A0G1EVA9"/>
<evidence type="ECO:0000256" key="3">
    <source>
        <dbReference type="ARBA" id="ARBA00022989"/>
    </source>
</evidence>
<accession>A0A0G1EVA9</accession>
<evidence type="ECO:0000256" key="4">
    <source>
        <dbReference type="ARBA" id="ARBA00023136"/>
    </source>
</evidence>
<feature type="transmembrane region" description="Helical" evidence="5">
    <location>
        <begin position="38"/>
        <end position="57"/>
    </location>
</feature>
<dbReference type="GO" id="GO:0016765">
    <property type="term" value="F:transferase activity, transferring alkyl or aryl (other than methyl) groups"/>
    <property type="evidence" value="ECO:0007669"/>
    <property type="project" value="InterPro"/>
</dbReference>
<gene>
    <name evidence="6" type="ORF">UV61_C0006G0167</name>
</gene>
<evidence type="ECO:0000256" key="1">
    <source>
        <dbReference type="ARBA" id="ARBA00004141"/>
    </source>
</evidence>
<dbReference type="CDD" id="cd13963">
    <property type="entry name" value="PT_UbiA_2"/>
    <property type="match status" value="1"/>
</dbReference>
<feature type="transmembrane region" description="Helical" evidence="5">
    <location>
        <begin position="77"/>
        <end position="99"/>
    </location>
</feature>
<dbReference type="Proteomes" id="UP000034050">
    <property type="component" value="Unassembled WGS sequence"/>
</dbReference>
<dbReference type="PANTHER" id="PTHR42723:SF1">
    <property type="entry name" value="CHLOROPHYLL SYNTHASE, CHLOROPLASTIC"/>
    <property type="match status" value="1"/>
</dbReference>
<sequence>MNLFFIFKSVRPRQWLKNLAVFTSIIFTGQLFNQDLVITSIKVFLIFCAISSANYLFNDVMDANKDRKHPFKKYRPIASGAISRPAALSLSFGLLVVGIMGSLTINSTFLAIALVFALLSYSYTLFFKHFAVIDILVIAMAYFLRVYAGEAATGFHLSIWLSLAVFSLSLFLAIGKRRAELTLIQNYPGTNPKETRSTLGHYSEKLLDTYTAMFANSTWIAYTFYTFLERPPISKWSYRTYILDTFPPDRKWLMATIPFVLFGIMRYMQLIYEGQGESPEKILTSDLPLMSTVISWALVAILIIYIIGG</sequence>
<feature type="transmembrane region" description="Helical" evidence="5">
    <location>
        <begin position="105"/>
        <end position="123"/>
    </location>
</feature>
<feature type="transmembrane region" description="Helical" evidence="5">
    <location>
        <begin position="130"/>
        <end position="148"/>
    </location>
</feature>
<evidence type="ECO:0000313" key="6">
    <source>
        <dbReference type="EMBL" id="KKS86966.1"/>
    </source>
</evidence>
<name>A0A0G1EVA9_9BACT</name>
<dbReference type="PANTHER" id="PTHR42723">
    <property type="entry name" value="CHLOROPHYLL SYNTHASE"/>
    <property type="match status" value="1"/>
</dbReference>
<dbReference type="EMBL" id="LCFD01000006">
    <property type="protein sequence ID" value="KKS86966.1"/>
    <property type="molecule type" value="Genomic_DNA"/>
</dbReference>
<keyword evidence="3 5" id="KW-1133">Transmembrane helix</keyword>
<evidence type="ECO:0000313" key="7">
    <source>
        <dbReference type="Proteomes" id="UP000034050"/>
    </source>
</evidence>
<keyword evidence="2 5" id="KW-0812">Transmembrane</keyword>
<evidence type="ECO:0000256" key="5">
    <source>
        <dbReference type="SAM" id="Phobius"/>
    </source>
</evidence>
<organism evidence="6 7">
    <name type="scientific">Candidatus Gottesmanbacteria bacterium GW2011_GWB1_43_11</name>
    <dbReference type="NCBI Taxonomy" id="1618446"/>
    <lineage>
        <taxon>Bacteria</taxon>
        <taxon>Candidatus Gottesmaniibacteriota</taxon>
    </lineage>
</organism>
<keyword evidence="4 5" id="KW-0472">Membrane</keyword>
<evidence type="ECO:0000256" key="2">
    <source>
        <dbReference type="ARBA" id="ARBA00022692"/>
    </source>
</evidence>
<dbReference type="InterPro" id="IPR050475">
    <property type="entry name" value="Prenyltransferase_related"/>
</dbReference>